<keyword evidence="8" id="KW-1185">Reference proteome</keyword>
<name>A0A098LL00_9BACT</name>
<evidence type="ECO:0000256" key="5">
    <source>
        <dbReference type="ARBA" id="ARBA00022691"/>
    </source>
</evidence>
<protein>
    <recommendedName>
        <fullName evidence="2">protein-glutamate O-methyltransferase</fullName>
        <ecNumber evidence="2">2.1.1.80</ecNumber>
    </recommendedName>
</protein>
<dbReference type="PIRSF" id="PIRSF000410">
    <property type="entry name" value="CheR"/>
    <property type="match status" value="1"/>
</dbReference>
<dbReference type="EMBL" id="BBLT01000015">
    <property type="protein sequence ID" value="GAL87660.1"/>
    <property type="molecule type" value="Genomic_DNA"/>
</dbReference>
<dbReference type="GO" id="GO:0008983">
    <property type="term" value="F:protein-glutamate O-methyltransferase activity"/>
    <property type="evidence" value="ECO:0007669"/>
    <property type="project" value="UniProtKB-EC"/>
</dbReference>
<dbReference type="Proteomes" id="UP000030185">
    <property type="component" value="Unassembled WGS sequence"/>
</dbReference>
<comment type="caution">
    <text evidence="7">The sequence shown here is derived from an EMBL/GenBank/DDBJ whole genome shotgun (WGS) entry which is preliminary data.</text>
</comment>
<dbReference type="SUPFAM" id="SSF47757">
    <property type="entry name" value="Chemotaxis receptor methyltransferase CheR, N-terminal domain"/>
    <property type="match status" value="1"/>
</dbReference>
<feature type="domain" description="CheR-type methyltransferase" evidence="6">
    <location>
        <begin position="1"/>
        <end position="260"/>
    </location>
</feature>
<accession>A0A098LL00</accession>
<sequence length="260" mass="30330">MIYSDYGIKMPPSKKTLLECRLQKRLNALNLYSFKEYCDFVFSPEGQRTELIQMIDVVTTNKTDFFRESIHFDFLSNHCFPAMTIGRDAGRPLRIWSAGCSSGEEPYTIAMVASEFAETRPFNFSIFGTDLSTEILKKAALAIYSEERTSVIPLVLKRKYFLRGKDDKNKTYKIVPELRQKLSLQRLNFMDHTYNVPYNFDIIFCRNVLIYFDKETQEKVINRLCDKLNKGGIFFLGHSESITDMNVPLQQIKPTIFRRI</sequence>
<dbReference type="GO" id="GO:0032259">
    <property type="term" value="P:methylation"/>
    <property type="evidence" value="ECO:0007669"/>
    <property type="project" value="UniProtKB-KW"/>
</dbReference>
<dbReference type="Pfam" id="PF01739">
    <property type="entry name" value="CheR"/>
    <property type="match status" value="1"/>
</dbReference>
<dbReference type="SMART" id="SM00138">
    <property type="entry name" value="MeTrc"/>
    <property type="match status" value="1"/>
</dbReference>
<dbReference type="EC" id="2.1.1.80" evidence="2"/>
<dbReference type="Gene3D" id="3.40.50.150">
    <property type="entry name" value="Vaccinia Virus protein VP39"/>
    <property type="match status" value="1"/>
</dbReference>
<gene>
    <name evidence="7" type="ORF">MYP_4890</name>
</gene>
<dbReference type="eggNOG" id="COG1352">
    <property type="taxonomic scope" value="Bacteria"/>
</dbReference>
<dbReference type="InterPro" id="IPR000780">
    <property type="entry name" value="CheR_MeTrfase"/>
</dbReference>
<reference evidence="7 8" key="1">
    <citation type="submission" date="2014-09" db="EMBL/GenBank/DDBJ databases">
        <title>Sporocytophaga myxococcoides PG-01 genome sequencing.</title>
        <authorList>
            <person name="Liu L."/>
            <person name="Gao P.J."/>
            <person name="Chen G.J."/>
            <person name="Wang L.S."/>
        </authorList>
    </citation>
    <scope>NUCLEOTIDE SEQUENCE [LARGE SCALE GENOMIC DNA]</scope>
    <source>
        <strain evidence="7 8">PG-01</strain>
    </source>
</reference>
<keyword evidence="5" id="KW-0949">S-adenosyl-L-methionine</keyword>
<dbReference type="InterPro" id="IPR026024">
    <property type="entry name" value="Chemotaxis_MeTrfase_CheR"/>
</dbReference>
<evidence type="ECO:0000313" key="7">
    <source>
        <dbReference type="EMBL" id="GAL87660.1"/>
    </source>
</evidence>
<dbReference type="SUPFAM" id="SSF53335">
    <property type="entry name" value="S-adenosyl-L-methionine-dependent methyltransferases"/>
    <property type="match status" value="1"/>
</dbReference>
<dbReference type="AlphaFoldDB" id="A0A098LL00"/>
<dbReference type="PRINTS" id="PR00996">
    <property type="entry name" value="CHERMTFRASE"/>
</dbReference>
<evidence type="ECO:0000256" key="2">
    <source>
        <dbReference type="ARBA" id="ARBA00012534"/>
    </source>
</evidence>
<dbReference type="InterPro" id="IPR036804">
    <property type="entry name" value="CheR_N_sf"/>
</dbReference>
<dbReference type="InterPro" id="IPR022641">
    <property type="entry name" value="CheR_N"/>
</dbReference>
<dbReference type="PANTHER" id="PTHR24422">
    <property type="entry name" value="CHEMOTAXIS PROTEIN METHYLTRANSFERASE"/>
    <property type="match status" value="1"/>
</dbReference>
<evidence type="ECO:0000256" key="1">
    <source>
        <dbReference type="ARBA" id="ARBA00001541"/>
    </source>
</evidence>
<keyword evidence="4" id="KW-0808">Transferase</keyword>
<evidence type="ECO:0000256" key="4">
    <source>
        <dbReference type="ARBA" id="ARBA00022679"/>
    </source>
</evidence>
<comment type="catalytic activity">
    <reaction evidence="1">
        <text>L-glutamyl-[protein] + S-adenosyl-L-methionine = [protein]-L-glutamate 5-O-methyl ester + S-adenosyl-L-homocysteine</text>
        <dbReference type="Rhea" id="RHEA:24452"/>
        <dbReference type="Rhea" id="RHEA-COMP:10208"/>
        <dbReference type="Rhea" id="RHEA-COMP:10311"/>
        <dbReference type="ChEBI" id="CHEBI:29973"/>
        <dbReference type="ChEBI" id="CHEBI:57856"/>
        <dbReference type="ChEBI" id="CHEBI:59789"/>
        <dbReference type="ChEBI" id="CHEBI:82795"/>
        <dbReference type="EC" id="2.1.1.80"/>
    </reaction>
</comment>
<dbReference type="STRING" id="153721.MYP_4890"/>
<dbReference type="Gene3D" id="1.10.155.10">
    <property type="entry name" value="Chemotaxis receptor methyltransferase CheR, N-terminal domain"/>
    <property type="match status" value="1"/>
</dbReference>
<dbReference type="PROSITE" id="PS50123">
    <property type="entry name" value="CHER"/>
    <property type="match status" value="1"/>
</dbReference>
<dbReference type="InterPro" id="IPR029063">
    <property type="entry name" value="SAM-dependent_MTases_sf"/>
</dbReference>
<organism evidence="7 8">
    <name type="scientific">Sporocytophaga myxococcoides</name>
    <dbReference type="NCBI Taxonomy" id="153721"/>
    <lineage>
        <taxon>Bacteria</taxon>
        <taxon>Pseudomonadati</taxon>
        <taxon>Bacteroidota</taxon>
        <taxon>Cytophagia</taxon>
        <taxon>Cytophagales</taxon>
        <taxon>Cytophagaceae</taxon>
        <taxon>Sporocytophaga</taxon>
    </lineage>
</organism>
<dbReference type="InterPro" id="IPR022642">
    <property type="entry name" value="CheR_C"/>
</dbReference>
<proteinExistence type="predicted"/>
<evidence type="ECO:0000313" key="8">
    <source>
        <dbReference type="Proteomes" id="UP000030185"/>
    </source>
</evidence>
<evidence type="ECO:0000259" key="6">
    <source>
        <dbReference type="PROSITE" id="PS50123"/>
    </source>
</evidence>
<evidence type="ECO:0000256" key="3">
    <source>
        <dbReference type="ARBA" id="ARBA00022603"/>
    </source>
</evidence>
<keyword evidence="3" id="KW-0489">Methyltransferase</keyword>
<dbReference type="PANTHER" id="PTHR24422:SF26">
    <property type="entry name" value="CHEMOTAXIS PROTEIN METHYLTRANSFERASE"/>
    <property type="match status" value="1"/>
</dbReference>
<dbReference type="InterPro" id="IPR050903">
    <property type="entry name" value="Bact_Chemotaxis_MeTrfase"/>
</dbReference>
<dbReference type="Pfam" id="PF03705">
    <property type="entry name" value="CheR_N"/>
    <property type="match status" value="1"/>
</dbReference>